<name>A0A6A5Z2V8_9PLEO</name>
<sequence length="314" mass="35046">MEADLDALYALYFAMEADTNAYDATVAADRLWDAAAAISSSEEEDEDEGEDAEEGIEGQEAEGEPVDEAEEDLEDEATLIPRMLAVIASRAHDSGESAKYGIMGASGHASSKWTYATAGDRAAASAYLLVPGKRDCDKILFAMTHLDVAMNEYYRQVKIHYTADNNIVYEANLHDLARTADRHPFRKSPENRREKVEVVFKTMAESCYHDMTAAGFKDMRWRTFFCVTNGPHIVRNAKATVFLLSLLYTDSELKEELDSQRFADGVMGRAILAAIPVSKSWWNTVWAGTEADATRLRSWFRSKLEEHVLSDATL</sequence>
<proteinExistence type="predicted"/>
<gene>
    <name evidence="2" type="ORF">BDV96DRAFT_648169</name>
</gene>
<dbReference type="EMBL" id="ML977328">
    <property type="protein sequence ID" value="KAF2113197.1"/>
    <property type="molecule type" value="Genomic_DNA"/>
</dbReference>
<evidence type="ECO:0000313" key="3">
    <source>
        <dbReference type="Proteomes" id="UP000799770"/>
    </source>
</evidence>
<feature type="region of interest" description="Disordered" evidence="1">
    <location>
        <begin position="37"/>
        <end position="73"/>
    </location>
</feature>
<organism evidence="2 3">
    <name type="scientific">Lophiotrema nucula</name>
    <dbReference type="NCBI Taxonomy" id="690887"/>
    <lineage>
        <taxon>Eukaryota</taxon>
        <taxon>Fungi</taxon>
        <taxon>Dikarya</taxon>
        <taxon>Ascomycota</taxon>
        <taxon>Pezizomycotina</taxon>
        <taxon>Dothideomycetes</taxon>
        <taxon>Pleosporomycetidae</taxon>
        <taxon>Pleosporales</taxon>
        <taxon>Lophiotremataceae</taxon>
        <taxon>Lophiotrema</taxon>
    </lineage>
</organism>
<keyword evidence="3" id="KW-1185">Reference proteome</keyword>
<feature type="compositionally biased region" description="Acidic residues" evidence="1">
    <location>
        <begin position="41"/>
        <end position="73"/>
    </location>
</feature>
<reference evidence="2" key="1">
    <citation type="journal article" date="2020" name="Stud. Mycol.">
        <title>101 Dothideomycetes genomes: a test case for predicting lifestyles and emergence of pathogens.</title>
        <authorList>
            <person name="Haridas S."/>
            <person name="Albert R."/>
            <person name="Binder M."/>
            <person name="Bloem J."/>
            <person name="Labutti K."/>
            <person name="Salamov A."/>
            <person name="Andreopoulos B."/>
            <person name="Baker S."/>
            <person name="Barry K."/>
            <person name="Bills G."/>
            <person name="Bluhm B."/>
            <person name="Cannon C."/>
            <person name="Castanera R."/>
            <person name="Culley D."/>
            <person name="Daum C."/>
            <person name="Ezra D."/>
            <person name="Gonzalez J."/>
            <person name="Henrissat B."/>
            <person name="Kuo A."/>
            <person name="Liang C."/>
            <person name="Lipzen A."/>
            <person name="Lutzoni F."/>
            <person name="Magnuson J."/>
            <person name="Mondo S."/>
            <person name="Nolan M."/>
            <person name="Ohm R."/>
            <person name="Pangilinan J."/>
            <person name="Park H.-J."/>
            <person name="Ramirez L."/>
            <person name="Alfaro M."/>
            <person name="Sun H."/>
            <person name="Tritt A."/>
            <person name="Yoshinaga Y."/>
            <person name="Zwiers L.-H."/>
            <person name="Turgeon B."/>
            <person name="Goodwin S."/>
            <person name="Spatafora J."/>
            <person name="Crous P."/>
            <person name="Grigoriev I."/>
        </authorList>
    </citation>
    <scope>NUCLEOTIDE SEQUENCE</scope>
    <source>
        <strain evidence="2">CBS 627.86</strain>
    </source>
</reference>
<accession>A0A6A5Z2V8</accession>
<dbReference type="Proteomes" id="UP000799770">
    <property type="component" value="Unassembled WGS sequence"/>
</dbReference>
<evidence type="ECO:0000313" key="2">
    <source>
        <dbReference type="EMBL" id="KAF2113197.1"/>
    </source>
</evidence>
<evidence type="ECO:0000256" key="1">
    <source>
        <dbReference type="SAM" id="MobiDB-lite"/>
    </source>
</evidence>
<dbReference type="AlphaFoldDB" id="A0A6A5Z2V8"/>
<protein>
    <submittedName>
        <fullName evidence="2">Uncharacterized protein</fullName>
    </submittedName>
</protein>